<evidence type="ECO:0000313" key="1">
    <source>
        <dbReference type="Proteomes" id="UP000887580"/>
    </source>
</evidence>
<organism evidence="1 2">
    <name type="scientific">Panagrolaimus sp. PS1159</name>
    <dbReference type="NCBI Taxonomy" id="55785"/>
    <lineage>
        <taxon>Eukaryota</taxon>
        <taxon>Metazoa</taxon>
        <taxon>Ecdysozoa</taxon>
        <taxon>Nematoda</taxon>
        <taxon>Chromadorea</taxon>
        <taxon>Rhabditida</taxon>
        <taxon>Tylenchina</taxon>
        <taxon>Panagrolaimomorpha</taxon>
        <taxon>Panagrolaimoidea</taxon>
        <taxon>Panagrolaimidae</taxon>
        <taxon>Panagrolaimus</taxon>
    </lineage>
</organism>
<evidence type="ECO:0000313" key="2">
    <source>
        <dbReference type="WBParaSite" id="PS1159_v2.g2697.t1"/>
    </source>
</evidence>
<dbReference type="Proteomes" id="UP000887580">
    <property type="component" value="Unplaced"/>
</dbReference>
<dbReference type="WBParaSite" id="PS1159_v2.g2697.t1">
    <property type="protein sequence ID" value="PS1159_v2.g2697.t1"/>
    <property type="gene ID" value="PS1159_v2.g2697"/>
</dbReference>
<reference evidence="2" key="1">
    <citation type="submission" date="2022-11" db="UniProtKB">
        <authorList>
            <consortium name="WormBaseParasite"/>
        </authorList>
    </citation>
    <scope>IDENTIFICATION</scope>
</reference>
<protein>
    <submittedName>
        <fullName evidence="2">Uncharacterized protein</fullName>
    </submittedName>
</protein>
<name>A0AC35GAF4_9BILA</name>
<proteinExistence type="predicted"/>
<sequence length="515" mass="58358">MGVCMSRRVIEVRVADVIAPVILPKVSPQLKKRDSDMNMLVPGEVIVYDSDESRFEREKIMLVICTNVDSTKNSKIVLIDVDYQSKGYGTVISELSLPTENDELMNAGWMRSAGKITDISVLNRTQLIVPCFSSSRIYIIAVENQSSLRVSYCIESDQLLDKNVKNPFSVCSYPSRIGPSVISTLCDRRNRVKGDIISINVEKGKLIRPDEHRHAVFGGFLAMQAKQKIAITTELGDPLQLLTAFLNQQNDTEKCLQENAYGHCLNVWDIEKIRFRQTIRLDDDAIGLNCIRFLHHPECNHAFACSIFGGSIYHIHKKSTTEEYLADKVVQYPKAHVEGWIKPEMPPMPLDLIISMDDRFLFVSCFLHGFIEQFNISDPFRVTSCTKIFLGGAIQRSIGVKLQSINAVNFTPKRRFLRNQEFDAGPARMQLSLDGRRLYVTNSYYTPWDLLLFPNLKEKGSCIALIHVTVKSSGGMVLDENFAIRFTNENFENGPYLAREMKFMNGDSTSDSCFE</sequence>
<accession>A0AC35GAF4</accession>